<dbReference type="InterPro" id="IPR013087">
    <property type="entry name" value="Znf_C2H2_type"/>
</dbReference>
<evidence type="ECO:0000256" key="4">
    <source>
        <dbReference type="ARBA" id="ARBA00022833"/>
    </source>
</evidence>
<keyword evidence="12" id="KW-1185">Reference proteome</keyword>
<dbReference type="InterPro" id="IPR052426">
    <property type="entry name" value="Plant_dev_regulator"/>
</dbReference>
<comment type="caution">
    <text evidence="11">The sequence shown here is derived from an EMBL/GenBank/DDBJ whole genome shotgun (WGS) entry which is preliminary data.</text>
</comment>
<dbReference type="EMBL" id="BSYO01000005">
    <property type="protein sequence ID" value="GMH04252.1"/>
    <property type="molecule type" value="Genomic_DNA"/>
</dbReference>
<evidence type="ECO:0000256" key="7">
    <source>
        <dbReference type="ARBA" id="ARBA00023242"/>
    </source>
</evidence>
<name>A0AAD3S4C8_NEPGR</name>
<accession>A0AAD3S4C8</accession>
<dbReference type="InterPro" id="IPR036236">
    <property type="entry name" value="Znf_C2H2_sf"/>
</dbReference>
<keyword evidence="5" id="KW-0805">Transcription regulation</keyword>
<evidence type="ECO:0000259" key="10">
    <source>
        <dbReference type="PROSITE" id="PS50157"/>
    </source>
</evidence>
<evidence type="ECO:0000256" key="1">
    <source>
        <dbReference type="ARBA" id="ARBA00004123"/>
    </source>
</evidence>
<evidence type="ECO:0000256" key="8">
    <source>
        <dbReference type="PROSITE-ProRule" id="PRU00042"/>
    </source>
</evidence>
<keyword evidence="3 8" id="KW-0863">Zinc-finger</keyword>
<dbReference type="GO" id="GO:0008270">
    <property type="term" value="F:zinc ion binding"/>
    <property type="evidence" value="ECO:0007669"/>
    <property type="project" value="UniProtKB-KW"/>
</dbReference>
<evidence type="ECO:0000256" key="6">
    <source>
        <dbReference type="ARBA" id="ARBA00023163"/>
    </source>
</evidence>
<dbReference type="SMART" id="SM00355">
    <property type="entry name" value="ZnF_C2H2"/>
    <property type="match status" value="1"/>
</dbReference>
<reference evidence="11" key="1">
    <citation type="submission" date="2023-05" db="EMBL/GenBank/DDBJ databases">
        <title>Nepenthes gracilis genome sequencing.</title>
        <authorList>
            <person name="Fukushima K."/>
        </authorList>
    </citation>
    <scope>NUCLEOTIDE SEQUENCE</scope>
    <source>
        <strain evidence="11">SING2019-196</strain>
    </source>
</reference>
<dbReference type="GO" id="GO:0005634">
    <property type="term" value="C:nucleus"/>
    <property type="evidence" value="ECO:0007669"/>
    <property type="project" value="UniProtKB-SubCell"/>
</dbReference>
<dbReference type="PROSITE" id="PS50157">
    <property type="entry name" value="ZINC_FINGER_C2H2_2"/>
    <property type="match status" value="1"/>
</dbReference>
<evidence type="ECO:0000256" key="9">
    <source>
        <dbReference type="SAM" id="MobiDB-lite"/>
    </source>
</evidence>
<dbReference type="SUPFAM" id="SSF57667">
    <property type="entry name" value="beta-beta-alpha zinc fingers"/>
    <property type="match status" value="1"/>
</dbReference>
<evidence type="ECO:0000313" key="12">
    <source>
        <dbReference type="Proteomes" id="UP001279734"/>
    </source>
</evidence>
<dbReference type="PANTHER" id="PTHR45801">
    <property type="entry name" value="OS07G0101800 PROTEIN"/>
    <property type="match status" value="1"/>
</dbReference>
<feature type="domain" description="C2H2-type" evidence="10">
    <location>
        <begin position="46"/>
        <end position="73"/>
    </location>
</feature>
<organism evidence="11 12">
    <name type="scientific">Nepenthes gracilis</name>
    <name type="common">Slender pitcher plant</name>
    <dbReference type="NCBI Taxonomy" id="150966"/>
    <lineage>
        <taxon>Eukaryota</taxon>
        <taxon>Viridiplantae</taxon>
        <taxon>Streptophyta</taxon>
        <taxon>Embryophyta</taxon>
        <taxon>Tracheophyta</taxon>
        <taxon>Spermatophyta</taxon>
        <taxon>Magnoliopsida</taxon>
        <taxon>eudicotyledons</taxon>
        <taxon>Gunneridae</taxon>
        <taxon>Pentapetalae</taxon>
        <taxon>Caryophyllales</taxon>
        <taxon>Nepenthaceae</taxon>
        <taxon>Nepenthes</taxon>
    </lineage>
</organism>
<keyword evidence="7" id="KW-0539">Nucleus</keyword>
<gene>
    <name evidence="11" type="ORF">Nepgr_006091</name>
</gene>
<evidence type="ECO:0000256" key="3">
    <source>
        <dbReference type="ARBA" id="ARBA00022771"/>
    </source>
</evidence>
<keyword evidence="4" id="KW-0862">Zinc</keyword>
<sequence length="220" mass="24780">MEEGKCMTWVKRKRITETKSSESWEEKAFSEAAEGRGLWIWPPRSYSCSFCKREFSSAQALGGHMNVHRRDRALLKQIPPIESHHHPHLPHHHKDQYHQERLIKSLAAPYSNHYNPAAAAKRLPPRVPNEGADSELGRKDDDAQTKLSVGLHFELAGDRPKAAAAFGGDDAFSSKRRKIGCGRVSSLMPLLFPKSYGDEIFSSTEELDLELRLGDAPKIN</sequence>
<dbReference type="Pfam" id="PF13912">
    <property type="entry name" value="zf-C2H2_6"/>
    <property type="match status" value="1"/>
</dbReference>
<comment type="subcellular location">
    <subcellularLocation>
        <location evidence="1">Nucleus</location>
    </subcellularLocation>
</comment>
<evidence type="ECO:0000256" key="5">
    <source>
        <dbReference type="ARBA" id="ARBA00023015"/>
    </source>
</evidence>
<evidence type="ECO:0000313" key="11">
    <source>
        <dbReference type="EMBL" id="GMH04252.1"/>
    </source>
</evidence>
<dbReference type="Proteomes" id="UP001279734">
    <property type="component" value="Unassembled WGS sequence"/>
</dbReference>
<keyword evidence="6" id="KW-0804">Transcription</keyword>
<evidence type="ECO:0000256" key="2">
    <source>
        <dbReference type="ARBA" id="ARBA00022723"/>
    </source>
</evidence>
<dbReference type="AlphaFoldDB" id="A0AAD3S4C8"/>
<dbReference type="PANTHER" id="PTHR45801:SF107">
    <property type="entry name" value="TRANSCRIPTIONAL REGULATOR SUPERMAN-LIKE"/>
    <property type="match status" value="1"/>
</dbReference>
<protein>
    <recommendedName>
        <fullName evidence="10">C2H2-type domain-containing protein</fullName>
    </recommendedName>
</protein>
<proteinExistence type="predicted"/>
<feature type="region of interest" description="Disordered" evidence="9">
    <location>
        <begin position="117"/>
        <end position="138"/>
    </location>
</feature>
<dbReference type="PROSITE" id="PS00028">
    <property type="entry name" value="ZINC_FINGER_C2H2_1"/>
    <property type="match status" value="1"/>
</dbReference>
<keyword evidence="2" id="KW-0479">Metal-binding</keyword>